<evidence type="ECO:0000256" key="6">
    <source>
        <dbReference type="ARBA" id="ARBA00023136"/>
    </source>
</evidence>
<accession>A0A1T4XQL8</accession>
<dbReference type="SUPFAM" id="SSF82689">
    <property type="entry name" value="Mechanosensitive channel protein MscS (YggB), C-terminal domain"/>
    <property type="match status" value="1"/>
</dbReference>
<comment type="similarity">
    <text evidence="2">Belongs to the MscS (TC 1.A.23) family.</text>
</comment>
<dbReference type="Proteomes" id="UP000190027">
    <property type="component" value="Unassembled WGS sequence"/>
</dbReference>
<dbReference type="Pfam" id="PF21088">
    <property type="entry name" value="MS_channel_1st"/>
    <property type="match status" value="1"/>
</dbReference>
<dbReference type="InterPro" id="IPR052702">
    <property type="entry name" value="MscS-like_channel"/>
</dbReference>
<gene>
    <name evidence="11" type="ORF">SAMN02745704_02378</name>
</gene>
<feature type="transmembrane region" description="Helical" evidence="7">
    <location>
        <begin position="209"/>
        <end position="232"/>
    </location>
</feature>
<dbReference type="InterPro" id="IPR006685">
    <property type="entry name" value="MscS_channel_2nd"/>
</dbReference>
<dbReference type="EMBL" id="FUYC01000015">
    <property type="protein sequence ID" value="SKA91824.1"/>
    <property type="molecule type" value="Genomic_DNA"/>
</dbReference>
<feature type="transmembrane region" description="Helical" evidence="7">
    <location>
        <begin position="166"/>
        <end position="188"/>
    </location>
</feature>
<keyword evidence="4 7" id="KW-0812">Transmembrane</keyword>
<comment type="subcellular location">
    <subcellularLocation>
        <location evidence="1">Cell membrane</location>
        <topology evidence="1">Multi-pass membrane protein</topology>
    </subcellularLocation>
</comment>
<dbReference type="OrthoDB" id="9799209at2"/>
<dbReference type="InterPro" id="IPR049142">
    <property type="entry name" value="MS_channel_1st"/>
</dbReference>
<dbReference type="PANTHER" id="PTHR30347:SF1">
    <property type="entry name" value="MECHANOSENSITIVE CHANNEL MSCK"/>
    <property type="match status" value="1"/>
</dbReference>
<dbReference type="AlphaFoldDB" id="A0A1T4XQL8"/>
<organism evidence="11 12">
    <name type="scientific">Paucidesulfovibrio gracilis DSM 16080</name>
    <dbReference type="NCBI Taxonomy" id="1121449"/>
    <lineage>
        <taxon>Bacteria</taxon>
        <taxon>Pseudomonadati</taxon>
        <taxon>Thermodesulfobacteriota</taxon>
        <taxon>Desulfovibrionia</taxon>
        <taxon>Desulfovibrionales</taxon>
        <taxon>Desulfovibrionaceae</taxon>
        <taxon>Paucidesulfovibrio</taxon>
    </lineage>
</organism>
<dbReference type="Pfam" id="PF21082">
    <property type="entry name" value="MS_channel_3rd"/>
    <property type="match status" value="1"/>
</dbReference>
<dbReference type="SUPFAM" id="SSF82861">
    <property type="entry name" value="Mechanosensitive channel protein MscS (YggB), transmembrane region"/>
    <property type="match status" value="1"/>
</dbReference>
<dbReference type="Gene3D" id="1.10.287.1260">
    <property type="match status" value="1"/>
</dbReference>
<evidence type="ECO:0000313" key="12">
    <source>
        <dbReference type="Proteomes" id="UP000190027"/>
    </source>
</evidence>
<dbReference type="SUPFAM" id="SSF50182">
    <property type="entry name" value="Sm-like ribonucleoproteins"/>
    <property type="match status" value="1"/>
</dbReference>
<dbReference type="InterPro" id="IPR049278">
    <property type="entry name" value="MS_channel_C"/>
</dbReference>
<protein>
    <submittedName>
        <fullName evidence="11">Mechanosensitive ion channel</fullName>
    </submittedName>
</protein>
<dbReference type="RefSeq" id="WP_078717923.1">
    <property type="nucleotide sequence ID" value="NZ_FUYC01000015.1"/>
</dbReference>
<dbReference type="PANTHER" id="PTHR30347">
    <property type="entry name" value="POTASSIUM CHANNEL RELATED"/>
    <property type="match status" value="1"/>
</dbReference>
<dbReference type="Gene3D" id="3.30.70.100">
    <property type="match status" value="1"/>
</dbReference>
<evidence type="ECO:0000256" key="7">
    <source>
        <dbReference type="SAM" id="Phobius"/>
    </source>
</evidence>
<evidence type="ECO:0000313" key="11">
    <source>
        <dbReference type="EMBL" id="SKA91824.1"/>
    </source>
</evidence>
<feature type="domain" description="Mechanosensitive ion channel MscS" evidence="8">
    <location>
        <begin position="255"/>
        <end position="317"/>
    </location>
</feature>
<evidence type="ECO:0000256" key="4">
    <source>
        <dbReference type="ARBA" id="ARBA00022692"/>
    </source>
</evidence>
<evidence type="ECO:0000259" key="9">
    <source>
        <dbReference type="Pfam" id="PF21082"/>
    </source>
</evidence>
<dbReference type="InterPro" id="IPR010920">
    <property type="entry name" value="LSM_dom_sf"/>
</dbReference>
<dbReference type="InterPro" id="IPR011014">
    <property type="entry name" value="MscS_channel_TM-2"/>
</dbReference>
<sequence length="432" mass="47604">MEAQQWGEWWSLLESWFRTTVLTWNMAFQLGAVLLCAALGLALGQLARRAYRRRFEQQLRAEAFFGKVFRAVERVVWLSVAGALLTVAGVAFRSLDEPARLLDVATTLTLAWIAIRLASGLILNRFWGHAASVSVWVLVALDVVGLLDPLLAFMDGLGMNFGDARVTLLQAIKAVLLFVLLYQLAANLSRFSDEQLRRNAQLTPSAQVLFGKGVKFSLFALAFVLALSSAGVNLTSLAVLSGAIGVGVGFGLQKIFANLVSGVILLFEKSIKPGDTLEMSGVYGVVTSLNARFTSVQTRDGKEYLIPNENLITNDVVIWTHTDPNVRLKIPVGISYDADPRLALQLMEESARKVRRVLPDPAPAGRLTGFGDNSVDLEVRIWIRDADQGVVNVQSEVLLNIWDAFKEHNIEIPFPQRDIHVRTLPPKVEEGK</sequence>
<feature type="domain" description="Mechanosensitive ion channel MscS C-terminal" evidence="9">
    <location>
        <begin position="329"/>
        <end position="412"/>
    </location>
</feature>
<evidence type="ECO:0000256" key="2">
    <source>
        <dbReference type="ARBA" id="ARBA00008017"/>
    </source>
</evidence>
<dbReference type="InterPro" id="IPR011066">
    <property type="entry name" value="MscS_channel_C_sf"/>
</dbReference>
<evidence type="ECO:0000259" key="8">
    <source>
        <dbReference type="Pfam" id="PF00924"/>
    </source>
</evidence>
<dbReference type="STRING" id="1121449.SAMN02745704_02378"/>
<dbReference type="GO" id="GO:0005886">
    <property type="term" value="C:plasma membrane"/>
    <property type="evidence" value="ECO:0007669"/>
    <property type="project" value="UniProtKB-SubCell"/>
</dbReference>
<proteinExistence type="inferred from homology"/>
<feature type="transmembrane region" description="Helical" evidence="7">
    <location>
        <begin position="238"/>
        <end position="267"/>
    </location>
</feature>
<feature type="transmembrane region" description="Helical" evidence="7">
    <location>
        <begin position="22"/>
        <end position="44"/>
    </location>
</feature>
<feature type="transmembrane region" description="Helical" evidence="7">
    <location>
        <begin position="75"/>
        <end position="92"/>
    </location>
</feature>
<evidence type="ECO:0000256" key="1">
    <source>
        <dbReference type="ARBA" id="ARBA00004651"/>
    </source>
</evidence>
<evidence type="ECO:0000259" key="10">
    <source>
        <dbReference type="Pfam" id="PF21088"/>
    </source>
</evidence>
<dbReference type="Pfam" id="PF00924">
    <property type="entry name" value="MS_channel_2nd"/>
    <property type="match status" value="1"/>
</dbReference>
<feature type="transmembrane region" description="Helical" evidence="7">
    <location>
        <begin position="104"/>
        <end position="123"/>
    </location>
</feature>
<keyword evidence="3" id="KW-1003">Cell membrane</keyword>
<dbReference type="GO" id="GO:0008381">
    <property type="term" value="F:mechanosensitive monoatomic ion channel activity"/>
    <property type="evidence" value="ECO:0007669"/>
    <property type="project" value="UniProtKB-ARBA"/>
</dbReference>
<dbReference type="InterPro" id="IPR023408">
    <property type="entry name" value="MscS_beta-dom_sf"/>
</dbReference>
<name>A0A1T4XQL8_9BACT</name>
<feature type="domain" description="Mechanosensitive ion channel transmembrane helices 2/3" evidence="10">
    <location>
        <begin position="213"/>
        <end position="253"/>
    </location>
</feature>
<evidence type="ECO:0000256" key="3">
    <source>
        <dbReference type="ARBA" id="ARBA00022475"/>
    </source>
</evidence>
<feature type="transmembrane region" description="Helical" evidence="7">
    <location>
        <begin position="135"/>
        <end position="154"/>
    </location>
</feature>
<evidence type="ECO:0000256" key="5">
    <source>
        <dbReference type="ARBA" id="ARBA00022989"/>
    </source>
</evidence>
<keyword evidence="6 7" id="KW-0472">Membrane</keyword>
<keyword evidence="5 7" id="KW-1133">Transmembrane helix</keyword>
<keyword evidence="12" id="KW-1185">Reference proteome</keyword>
<reference evidence="11 12" key="1">
    <citation type="submission" date="2017-02" db="EMBL/GenBank/DDBJ databases">
        <authorList>
            <person name="Peterson S.W."/>
        </authorList>
    </citation>
    <scope>NUCLEOTIDE SEQUENCE [LARGE SCALE GENOMIC DNA]</scope>
    <source>
        <strain evidence="11 12">DSM 16080</strain>
    </source>
</reference>
<dbReference type="Gene3D" id="2.30.30.60">
    <property type="match status" value="1"/>
</dbReference>